<evidence type="ECO:0000256" key="1">
    <source>
        <dbReference type="SAM" id="SignalP"/>
    </source>
</evidence>
<feature type="chain" id="PRO_5020892022" evidence="1">
    <location>
        <begin position="17"/>
        <end position="77"/>
    </location>
</feature>
<protein>
    <submittedName>
        <fullName evidence="2">Uncharacterized protein</fullName>
    </submittedName>
</protein>
<sequence>MKKALCFIFSIASALCLKYGSSDKTSNLKENFEDIPNGRSQLYGGFYGLGPKALVSPFDHLGPYAAGGYSRTGIGLP</sequence>
<evidence type="ECO:0000313" key="3">
    <source>
        <dbReference type="Proteomes" id="UP000292362"/>
    </source>
</evidence>
<dbReference type="EMBL" id="PITJ01001108">
    <property type="protein sequence ID" value="TBU00111.1"/>
    <property type="molecule type" value="Genomic_DNA"/>
</dbReference>
<feature type="signal peptide" evidence="1">
    <location>
        <begin position="1"/>
        <end position="16"/>
    </location>
</feature>
<dbReference type="VEuPathDB" id="MicrosporidiaDB:CWI37_1108p0010"/>
<dbReference type="AlphaFoldDB" id="A0A4Q9L052"/>
<name>A0A4Q9L052_9MICR</name>
<evidence type="ECO:0000313" key="2">
    <source>
        <dbReference type="EMBL" id="TBU00111.1"/>
    </source>
</evidence>
<gene>
    <name evidence="2" type="ORF">CWI37_1108p0010</name>
</gene>
<comment type="caution">
    <text evidence="2">The sequence shown here is derived from an EMBL/GenBank/DDBJ whole genome shotgun (WGS) entry which is preliminary data.</text>
</comment>
<organism evidence="2 3">
    <name type="scientific">Hamiltosporidium tvaerminnensis</name>
    <dbReference type="NCBI Taxonomy" id="1176355"/>
    <lineage>
        <taxon>Eukaryota</taxon>
        <taxon>Fungi</taxon>
        <taxon>Fungi incertae sedis</taxon>
        <taxon>Microsporidia</taxon>
        <taxon>Dubosqiidae</taxon>
        <taxon>Hamiltosporidium</taxon>
    </lineage>
</organism>
<dbReference type="Proteomes" id="UP000292362">
    <property type="component" value="Unassembled WGS sequence"/>
</dbReference>
<accession>A0A4Q9L052</accession>
<proteinExistence type="predicted"/>
<reference evidence="2 3" key="1">
    <citation type="submission" date="2017-12" db="EMBL/GenBank/DDBJ databases">
        <authorList>
            <person name="Pombert J.-F."/>
            <person name="Haag K.L."/>
            <person name="Ebert D."/>
        </authorList>
    </citation>
    <scope>NUCLEOTIDE SEQUENCE [LARGE SCALE GENOMIC DNA]</scope>
    <source>
        <strain evidence="2">FI-OER-3-3</strain>
    </source>
</reference>
<keyword evidence="1" id="KW-0732">Signal</keyword>